<dbReference type="AlphaFoldDB" id="A0A8X8BJ21"/>
<evidence type="ECO:0000259" key="4">
    <source>
        <dbReference type="PROSITE" id="PS51132"/>
    </source>
</evidence>
<protein>
    <submittedName>
        <fullName evidence="5">OLFM4 protein</fullName>
    </submittedName>
</protein>
<dbReference type="EMBL" id="JAATIS010008602">
    <property type="protein sequence ID" value="KAG2456734.1"/>
    <property type="molecule type" value="Genomic_DNA"/>
</dbReference>
<gene>
    <name evidence="5" type="primary">Olfm4_2</name>
    <name evidence="5" type="ORF">GTO96_0013586</name>
</gene>
<keyword evidence="6" id="KW-1185">Reference proteome</keyword>
<dbReference type="PANTHER" id="PTHR23192">
    <property type="entry name" value="OLFACTOMEDIN-RELATED"/>
    <property type="match status" value="1"/>
</dbReference>
<feature type="domain" description="Olfactomedin-like" evidence="4">
    <location>
        <begin position="189"/>
        <end position="450"/>
    </location>
</feature>
<dbReference type="InterPro" id="IPR011044">
    <property type="entry name" value="Quino_amine_DH_bsu"/>
</dbReference>
<evidence type="ECO:0000256" key="1">
    <source>
        <dbReference type="ARBA" id="ARBA00004613"/>
    </source>
</evidence>
<dbReference type="PROSITE" id="PS51132">
    <property type="entry name" value="OLF"/>
    <property type="match status" value="2"/>
</dbReference>
<dbReference type="Proteomes" id="UP000886611">
    <property type="component" value="Unassembled WGS sequence"/>
</dbReference>
<reference evidence="5 6" key="1">
    <citation type="journal article" date="2021" name="Cell">
        <title>Tracing the genetic footprints of vertebrate landing in non-teleost ray-finned fishes.</title>
        <authorList>
            <person name="Bi X."/>
            <person name="Wang K."/>
            <person name="Yang L."/>
            <person name="Pan H."/>
            <person name="Jiang H."/>
            <person name="Wei Q."/>
            <person name="Fang M."/>
            <person name="Yu H."/>
            <person name="Zhu C."/>
            <person name="Cai Y."/>
            <person name="He Y."/>
            <person name="Gan X."/>
            <person name="Zeng H."/>
            <person name="Yu D."/>
            <person name="Zhu Y."/>
            <person name="Jiang H."/>
            <person name="Qiu Q."/>
            <person name="Yang H."/>
            <person name="Zhang Y.E."/>
            <person name="Wang W."/>
            <person name="Zhu M."/>
            <person name="He S."/>
            <person name="Zhang G."/>
        </authorList>
    </citation>
    <scope>NUCLEOTIDE SEQUENCE [LARGE SCALE GENOMIC DNA]</scope>
    <source>
        <strain evidence="5">Bchr_013</strain>
    </source>
</reference>
<dbReference type="InterPro" id="IPR050605">
    <property type="entry name" value="Olfactomedin-like_domain"/>
</dbReference>
<keyword evidence="2" id="KW-0964">Secreted</keyword>
<comment type="caution">
    <text evidence="5">The sequence shown here is derived from an EMBL/GenBank/DDBJ whole genome shotgun (WGS) entry which is preliminary data.</text>
</comment>
<dbReference type="SUPFAM" id="SSF50969">
    <property type="entry name" value="YVTN repeat-like/Quinoprotein amine dehydrogenase"/>
    <property type="match status" value="2"/>
</dbReference>
<name>A0A8X8BJ21_POLSE</name>
<comment type="subcellular location">
    <subcellularLocation>
        <location evidence="1">Secreted</location>
    </subcellularLocation>
</comment>
<dbReference type="InterPro" id="IPR003112">
    <property type="entry name" value="Olfac-like_dom"/>
</dbReference>
<accession>A0A8X8BJ21</accession>
<evidence type="ECO:0000256" key="2">
    <source>
        <dbReference type="ARBA" id="ARBA00022525"/>
    </source>
</evidence>
<dbReference type="GO" id="GO:0007165">
    <property type="term" value="P:signal transduction"/>
    <property type="evidence" value="ECO:0007669"/>
    <property type="project" value="TreeGrafter"/>
</dbReference>
<feature type="domain" description="Olfactomedin-like" evidence="4">
    <location>
        <begin position="623"/>
        <end position="884"/>
    </location>
</feature>
<dbReference type="PANTHER" id="PTHR23192:SF7">
    <property type="entry name" value="OLFACTOMEDIN-4"/>
    <property type="match status" value="1"/>
</dbReference>
<evidence type="ECO:0000256" key="3">
    <source>
        <dbReference type="PROSITE-ProRule" id="PRU00446"/>
    </source>
</evidence>
<proteinExistence type="predicted"/>
<feature type="non-terminal residue" evidence="5">
    <location>
        <position position="896"/>
    </location>
</feature>
<sequence length="896" mass="103320">MFIFNVSHTVKYEGIVISANGTTDASGVCRCSVHLTDSSFPVDRMEKLEMSADSLSTSVEKEFLKIQESMTKISGFEKRMHNLTLRIEKMESSGLTYTELDFELLKLEIREMETLITQLKGSFSGSNVIADQLYAEIKNMSLTITSLETLDKNNVLAIRREILSLKKKLQECEEFKNHTNPGPPIVYGSCNHGLISDISQPFLVQMNWRGLGHKYGAWGKDPEPVSPKEELYWQAPLNTDNRYMEYYRLYSSYDDFLLYRKKKEITFKYGQGSGMVVYKNHLYFNYYSTKDVCKIDLNTQKVAVRKPIPFAVFNNRFSYSTPWQDIDIAVDESGLWVIYATEQSTGNIVISKLNETSLEVEKTWMTKQYKPSVSNAFIVCGVLYATRTVNTRQEEIFYAYDTNTEQESNISLSFNKMMENIYGVNYNPKDHKLYVYNDGYLVTYDLTGHANGTVDANGVCQCQVYLPDPTFPVDRLEKLEMTSTSLTVSVEQQIIKLQEYTSKISVFEKRMHNLTVRIEIMESSGLTYTELDFELIKVEIKEMEKLITELKGSLSGSNVIVEQLYIEIKNISLIITSLEALDKNNVLAIRREILALKKKLEECEELRNQTLPGPTKPPIIYGSCNHGLISNVSQPSVAQLNWRGFGYNAGAWGKDPEPVYPRKELYWQAPLNTDNRYLQYYRLYTSYDDFLLYRNQIQATFEYGQGSGMVVYRNHLYLNYYGTRDVCKIDLNTLKVAVRKPIPFAAFNNRFSYSTPWQDIDVAVDESGLWVIYATEESTGNIVISKLNETTLDIERTWVTKQYKPSVSNAFIVCGVLYATRTINTRQEEIFYIYDTKTDQDSIISIPYNKMMEYIYGVNYNPKDHKLYVYNDGYLITYDLSFYPTTEALSEDYTTN</sequence>
<evidence type="ECO:0000313" key="5">
    <source>
        <dbReference type="EMBL" id="KAG2456734.1"/>
    </source>
</evidence>
<feature type="non-terminal residue" evidence="5">
    <location>
        <position position="1"/>
    </location>
</feature>
<evidence type="ECO:0000313" key="6">
    <source>
        <dbReference type="Proteomes" id="UP000886611"/>
    </source>
</evidence>
<dbReference type="GO" id="GO:0005615">
    <property type="term" value="C:extracellular space"/>
    <property type="evidence" value="ECO:0007669"/>
    <property type="project" value="TreeGrafter"/>
</dbReference>
<comment type="caution">
    <text evidence="3">Lacks conserved residue(s) required for the propagation of feature annotation.</text>
</comment>
<dbReference type="SMART" id="SM00284">
    <property type="entry name" value="OLF"/>
    <property type="match status" value="2"/>
</dbReference>
<dbReference type="Pfam" id="PF02191">
    <property type="entry name" value="OLF"/>
    <property type="match status" value="2"/>
</dbReference>
<organism evidence="5 6">
    <name type="scientific">Polypterus senegalus</name>
    <name type="common">Senegal bichir</name>
    <dbReference type="NCBI Taxonomy" id="55291"/>
    <lineage>
        <taxon>Eukaryota</taxon>
        <taxon>Metazoa</taxon>
        <taxon>Chordata</taxon>
        <taxon>Craniata</taxon>
        <taxon>Vertebrata</taxon>
        <taxon>Euteleostomi</taxon>
        <taxon>Actinopterygii</taxon>
        <taxon>Polypteriformes</taxon>
        <taxon>Polypteridae</taxon>
        <taxon>Polypterus</taxon>
    </lineage>
</organism>